<evidence type="ECO:0000256" key="2">
    <source>
        <dbReference type="ARBA" id="ARBA00022552"/>
    </source>
</evidence>
<evidence type="ECO:0000256" key="6">
    <source>
        <dbReference type="HAMAP-Rule" id="MF_01468"/>
    </source>
</evidence>
<dbReference type="Gene3D" id="1.10.1520.10">
    <property type="entry name" value="Ribonuclease III domain"/>
    <property type="match status" value="1"/>
</dbReference>
<gene>
    <name evidence="6 8" type="primary">mrnC</name>
    <name evidence="8" type="ORF">CAFE_37300</name>
</gene>
<evidence type="ECO:0000256" key="1">
    <source>
        <dbReference type="ARBA" id="ARBA00022517"/>
    </source>
</evidence>
<dbReference type="InterPro" id="IPR036389">
    <property type="entry name" value="RNase_III_sf"/>
</dbReference>
<dbReference type="RefSeq" id="WP_066644199.1">
    <property type="nucleotide sequence ID" value="NZ_CP060286.1"/>
</dbReference>
<evidence type="ECO:0000313" key="9">
    <source>
        <dbReference type="Proteomes" id="UP000469440"/>
    </source>
</evidence>
<dbReference type="Pfam" id="PF00636">
    <property type="entry name" value="Ribonuclease_3"/>
    <property type="match status" value="1"/>
</dbReference>
<dbReference type="SUPFAM" id="SSF69065">
    <property type="entry name" value="RNase III domain-like"/>
    <property type="match status" value="1"/>
</dbReference>
<dbReference type="GO" id="GO:0005737">
    <property type="term" value="C:cytoplasm"/>
    <property type="evidence" value="ECO:0007669"/>
    <property type="project" value="UniProtKB-SubCell"/>
</dbReference>
<dbReference type="PANTHER" id="PTHR34276">
    <property type="entry name" value="MINI-RIBONUCLEASE 3"/>
    <property type="match status" value="1"/>
</dbReference>
<name>A0A6N8I5D2_9FIRM</name>
<evidence type="ECO:0000259" key="7">
    <source>
        <dbReference type="Pfam" id="PF00636"/>
    </source>
</evidence>
<evidence type="ECO:0000256" key="5">
    <source>
        <dbReference type="ARBA" id="ARBA00022801"/>
    </source>
</evidence>
<evidence type="ECO:0000313" key="8">
    <source>
        <dbReference type="EMBL" id="MVB12977.1"/>
    </source>
</evidence>
<keyword evidence="6" id="KW-0694">RNA-binding</keyword>
<keyword evidence="6" id="KW-0699">rRNA-binding</keyword>
<organism evidence="8 9">
    <name type="scientific">Caproicibacter fermentans</name>
    <dbReference type="NCBI Taxonomy" id="2576756"/>
    <lineage>
        <taxon>Bacteria</taxon>
        <taxon>Bacillati</taxon>
        <taxon>Bacillota</taxon>
        <taxon>Clostridia</taxon>
        <taxon>Eubacteriales</taxon>
        <taxon>Acutalibacteraceae</taxon>
        <taxon>Caproicibacter</taxon>
    </lineage>
</organism>
<comment type="similarity">
    <text evidence="6">Belongs to the MrnC RNase family.</text>
</comment>
<dbReference type="Proteomes" id="UP000469440">
    <property type="component" value="Unassembled WGS sequence"/>
</dbReference>
<keyword evidence="1 6" id="KW-0690">Ribosome biogenesis</keyword>
<dbReference type="EMBL" id="VWXL01000108">
    <property type="protein sequence ID" value="MVB12977.1"/>
    <property type="molecule type" value="Genomic_DNA"/>
</dbReference>
<keyword evidence="2 6" id="KW-0698">rRNA processing</keyword>
<comment type="function">
    <text evidence="6">Involved in correct processing of both the 5' and 3' ends of 23S rRNA precursor. Processes 30S rRNA precursor transcript even in absence of ribonuclease 3 (Rnc); Rnc processes 30S rRNA into smaller rRNA precursors.</text>
</comment>
<dbReference type="PIRSF" id="PIRSF005520">
    <property type="entry name" value="UCP005520"/>
    <property type="match status" value="1"/>
</dbReference>
<dbReference type="OrthoDB" id="46571at2"/>
<comment type="subcellular location">
    <subcellularLocation>
        <location evidence="6">Cytoplasm</location>
    </subcellularLocation>
</comment>
<keyword evidence="4 6" id="KW-0255">Endonuclease</keyword>
<keyword evidence="6" id="KW-0460">Magnesium</keyword>
<comment type="cofactor">
    <cofactor evidence="6">
        <name>Mg(2+)</name>
        <dbReference type="ChEBI" id="CHEBI:18420"/>
    </cofactor>
</comment>
<dbReference type="GO" id="GO:0019843">
    <property type="term" value="F:rRNA binding"/>
    <property type="evidence" value="ECO:0007669"/>
    <property type="project" value="UniProtKB-UniRule"/>
</dbReference>
<keyword evidence="6" id="KW-0963">Cytoplasm</keyword>
<comment type="subunit">
    <text evidence="6">Homodimer.</text>
</comment>
<dbReference type="EC" id="3.1.26.-" evidence="6"/>
<reference evidence="8 9" key="1">
    <citation type="submission" date="2019-09" db="EMBL/GenBank/DDBJ databases">
        <title>Genome sequence of Clostridium sp. EA1.</title>
        <authorList>
            <person name="Poehlein A."/>
            <person name="Bengelsdorf F.R."/>
            <person name="Daniel R."/>
        </authorList>
    </citation>
    <scope>NUCLEOTIDE SEQUENCE [LARGE SCALE GENOMIC DNA]</scope>
    <source>
        <strain evidence="8 9">EA1</strain>
    </source>
</reference>
<comment type="caution">
    <text evidence="8">The sequence shown here is derived from an EMBL/GenBank/DDBJ whole genome shotgun (WGS) entry which is preliminary data.</text>
</comment>
<keyword evidence="9" id="KW-1185">Reference proteome</keyword>
<dbReference type="HAMAP" id="MF_01468">
    <property type="entry name" value="RNase_Mini_III"/>
    <property type="match status" value="1"/>
</dbReference>
<protein>
    <recommendedName>
        <fullName evidence="6">Mini-ribonuclease 3</fullName>
        <shortName evidence="6">Mini-3</shortName>
        <shortName evidence="6">Mini-RNase 3</shortName>
        <ecNumber evidence="6">3.1.26.-</ecNumber>
    </recommendedName>
    <alternativeName>
        <fullName evidence="6">Mini-RNase III</fullName>
        <shortName evidence="6">Mini-III</shortName>
    </alternativeName>
</protein>
<dbReference type="InterPro" id="IPR008226">
    <property type="entry name" value="Mini3_fam"/>
</dbReference>
<feature type="domain" description="RNase III" evidence="7">
    <location>
        <begin position="18"/>
        <end position="115"/>
    </location>
</feature>
<evidence type="ECO:0000256" key="4">
    <source>
        <dbReference type="ARBA" id="ARBA00022759"/>
    </source>
</evidence>
<feature type="active site" evidence="6">
    <location>
        <position position="24"/>
    </location>
</feature>
<sequence length="131" mass="14852">MERFYNVACDPKRMGALSLAFIGDAVFEVFVRERLVCQAERPVSKLHRAAVEQVCAHAQAAFVQKLLPVLTQEEQDILRRGRNAHSNHVPKNSDPAEYHAATAFESLFGYLYLSGRLDRLRELFETVCGED</sequence>
<proteinExistence type="inferred from homology"/>
<keyword evidence="3 6" id="KW-0540">Nuclease</keyword>
<evidence type="ECO:0000256" key="3">
    <source>
        <dbReference type="ARBA" id="ARBA00022722"/>
    </source>
</evidence>
<accession>A0A6N8I5D2</accession>
<dbReference type="GO" id="GO:0004525">
    <property type="term" value="F:ribonuclease III activity"/>
    <property type="evidence" value="ECO:0007669"/>
    <property type="project" value="InterPro"/>
</dbReference>
<dbReference type="PANTHER" id="PTHR34276:SF1">
    <property type="entry name" value="MINI-RIBONUCLEASE 3"/>
    <property type="match status" value="1"/>
</dbReference>
<dbReference type="CDD" id="cd00593">
    <property type="entry name" value="RIBOc"/>
    <property type="match status" value="1"/>
</dbReference>
<dbReference type="AlphaFoldDB" id="A0A6N8I5D2"/>
<dbReference type="GO" id="GO:0006364">
    <property type="term" value="P:rRNA processing"/>
    <property type="evidence" value="ECO:0007669"/>
    <property type="project" value="UniProtKB-UniRule"/>
</dbReference>
<keyword evidence="5 6" id="KW-0378">Hydrolase</keyword>
<dbReference type="InterPro" id="IPR000999">
    <property type="entry name" value="RNase_III_dom"/>
</dbReference>